<dbReference type="Proteomes" id="UP000828390">
    <property type="component" value="Unassembled WGS sequence"/>
</dbReference>
<evidence type="ECO:0000313" key="2">
    <source>
        <dbReference type="Proteomes" id="UP000828390"/>
    </source>
</evidence>
<organism evidence="1 2">
    <name type="scientific">Dreissena polymorpha</name>
    <name type="common">Zebra mussel</name>
    <name type="synonym">Mytilus polymorpha</name>
    <dbReference type="NCBI Taxonomy" id="45954"/>
    <lineage>
        <taxon>Eukaryota</taxon>
        <taxon>Metazoa</taxon>
        <taxon>Spiralia</taxon>
        <taxon>Lophotrochozoa</taxon>
        <taxon>Mollusca</taxon>
        <taxon>Bivalvia</taxon>
        <taxon>Autobranchia</taxon>
        <taxon>Heteroconchia</taxon>
        <taxon>Euheterodonta</taxon>
        <taxon>Imparidentia</taxon>
        <taxon>Neoheterodontei</taxon>
        <taxon>Myida</taxon>
        <taxon>Dreissenoidea</taxon>
        <taxon>Dreissenidae</taxon>
        <taxon>Dreissena</taxon>
    </lineage>
</organism>
<keyword evidence="2" id="KW-1185">Reference proteome</keyword>
<sequence length="63" mass="7192">MVGTSSELRELTDSITEKEHTGGKSYIMVHSEVNTNADLTINSEMLGKVFYVLWRNPVKGWYQ</sequence>
<accession>A0A9D4ELP9</accession>
<dbReference type="AlphaFoldDB" id="A0A9D4ELP9"/>
<reference evidence="1" key="1">
    <citation type="journal article" date="2019" name="bioRxiv">
        <title>The Genome of the Zebra Mussel, Dreissena polymorpha: A Resource for Invasive Species Research.</title>
        <authorList>
            <person name="McCartney M.A."/>
            <person name="Auch B."/>
            <person name="Kono T."/>
            <person name="Mallez S."/>
            <person name="Zhang Y."/>
            <person name="Obille A."/>
            <person name="Becker A."/>
            <person name="Abrahante J.E."/>
            <person name="Garbe J."/>
            <person name="Badalamenti J.P."/>
            <person name="Herman A."/>
            <person name="Mangelson H."/>
            <person name="Liachko I."/>
            <person name="Sullivan S."/>
            <person name="Sone E.D."/>
            <person name="Koren S."/>
            <person name="Silverstein K.A.T."/>
            <person name="Beckman K.B."/>
            <person name="Gohl D.M."/>
        </authorList>
    </citation>
    <scope>NUCLEOTIDE SEQUENCE</scope>
    <source>
        <strain evidence="1">Duluth1</strain>
        <tissue evidence="1">Whole animal</tissue>
    </source>
</reference>
<name>A0A9D4ELP9_DREPO</name>
<evidence type="ECO:0000313" key="1">
    <source>
        <dbReference type="EMBL" id="KAH3782200.1"/>
    </source>
</evidence>
<dbReference type="EMBL" id="JAIWYP010000008">
    <property type="protein sequence ID" value="KAH3782200.1"/>
    <property type="molecule type" value="Genomic_DNA"/>
</dbReference>
<reference evidence="1" key="2">
    <citation type="submission" date="2020-11" db="EMBL/GenBank/DDBJ databases">
        <authorList>
            <person name="McCartney M.A."/>
            <person name="Auch B."/>
            <person name="Kono T."/>
            <person name="Mallez S."/>
            <person name="Becker A."/>
            <person name="Gohl D.M."/>
            <person name="Silverstein K.A.T."/>
            <person name="Koren S."/>
            <person name="Bechman K.B."/>
            <person name="Herman A."/>
            <person name="Abrahante J.E."/>
            <person name="Garbe J."/>
        </authorList>
    </citation>
    <scope>NUCLEOTIDE SEQUENCE</scope>
    <source>
        <strain evidence="1">Duluth1</strain>
        <tissue evidence="1">Whole animal</tissue>
    </source>
</reference>
<protein>
    <submittedName>
        <fullName evidence="1">Uncharacterized protein</fullName>
    </submittedName>
</protein>
<gene>
    <name evidence="1" type="ORF">DPMN_160112</name>
</gene>
<proteinExistence type="predicted"/>
<comment type="caution">
    <text evidence="1">The sequence shown here is derived from an EMBL/GenBank/DDBJ whole genome shotgun (WGS) entry which is preliminary data.</text>
</comment>